<organism evidence="3">
    <name type="scientific">Tolypothrix bouteillei VB521301</name>
    <dbReference type="NCBI Taxonomy" id="1479485"/>
    <lineage>
        <taxon>Bacteria</taxon>
        <taxon>Bacillati</taxon>
        <taxon>Cyanobacteriota</taxon>
        <taxon>Cyanophyceae</taxon>
        <taxon>Nostocales</taxon>
        <taxon>Tolypothrichaceae</taxon>
        <taxon>Tolypothrix</taxon>
    </lineage>
</organism>
<evidence type="ECO:0000313" key="4">
    <source>
        <dbReference type="Proteomes" id="UP000029738"/>
    </source>
</evidence>
<proteinExistence type="predicted"/>
<dbReference type="Pfam" id="PF12804">
    <property type="entry name" value="NTP_transf_3"/>
    <property type="match status" value="1"/>
</dbReference>
<feature type="domain" description="MobA-like NTP transferase" evidence="1">
    <location>
        <begin position="7"/>
        <end position="168"/>
    </location>
</feature>
<gene>
    <name evidence="3" type="ORF">DA73_0215785</name>
    <name evidence="2" type="ORF">DA73_0400011485</name>
</gene>
<dbReference type="PANTHER" id="PTHR43777:SF1">
    <property type="entry name" value="MOLYBDENUM COFACTOR CYTIDYLYLTRANSFERASE"/>
    <property type="match status" value="1"/>
</dbReference>
<dbReference type="AlphaFoldDB" id="A0A0C1RCY3"/>
<dbReference type="Proteomes" id="UP000029738">
    <property type="component" value="Unassembled WGS sequence"/>
</dbReference>
<evidence type="ECO:0000313" key="2">
    <source>
        <dbReference type="EMBL" id="KAF3886025.1"/>
    </source>
</evidence>
<dbReference type="OrthoDB" id="285216at2"/>
<dbReference type="SUPFAM" id="SSF53448">
    <property type="entry name" value="Nucleotide-diphospho-sugar transferases"/>
    <property type="match status" value="1"/>
</dbReference>
<dbReference type="EMBL" id="JHEG02000048">
    <property type="protein sequence ID" value="KIE10105.1"/>
    <property type="molecule type" value="Genomic_DNA"/>
</dbReference>
<dbReference type="RefSeq" id="WP_038075256.1">
    <property type="nucleotide sequence ID" value="NZ_JHEG04000001.1"/>
</dbReference>
<protein>
    <submittedName>
        <fullName evidence="3">4-diphosphocytidyl-2C-methyl-D-erythritol synthase</fullName>
    </submittedName>
    <submittedName>
        <fullName evidence="2">Nucleotidyltransferase family protein</fullName>
    </submittedName>
</protein>
<dbReference type="InterPro" id="IPR029044">
    <property type="entry name" value="Nucleotide-diphossugar_trans"/>
</dbReference>
<evidence type="ECO:0000259" key="1">
    <source>
        <dbReference type="Pfam" id="PF12804"/>
    </source>
</evidence>
<name>A0A0C1RCY3_9CYAN</name>
<reference evidence="2" key="2">
    <citation type="submission" date="2019-11" db="EMBL/GenBank/DDBJ databases">
        <title>Improved Assembly of Tolypothrix boutellei genome.</title>
        <authorList>
            <person name="Sarangi A.N."/>
            <person name="Mukherjee M."/>
            <person name="Ghosh S."/>
            <person name="Singh D."/>
            <person name="Das A."/>
            <person name="Kant S."/>
            <person name="Prusty A."/>
            <person name="Tripathy S."/>
        </authorList>
    </citation>
    <scope>NUCLEOTIDE SEQUENCE</scope>
    <source>
        <strain evidence="2">VB521301</strain>
    </source>
</reference>
<dbReference type="Gene3D" id="3.90.550.10">
    <property type="entry name" value="Spore Coat Polysaccharide Biosynthesis Protein SpsA, Chain A"/>
    <property type="match status" value="1"/>
</dbReference>
<accession>A0A0C1RCY3</accession>
<evidence type="ECO:0000313" key="3">
    <source>
        <dbReference type="EMBL" id="KIE10105.1"/>
    </source>
</evidence>
<dbReference type="EMBL" id="JHEG04000001">
    <property type="protein sequence ID" value="KAF3886025.1"/>
    <property type="molecule type" value="Genomic_DNA"/>
</dbReference>
<dbReference type="PANTHER" id="PTHR43777">
    <property type="entry name" value="MOLYBDENUM COFACTOR CYTIDYLYLTRANSFERASE"/>
    <property type="match status" value="1"/>
</dbReference>
<keyword evidence="4" id="KW-1185">Reference proteome</keyword>
<comment type="caution">
    <text evidence="3">The sequence shown here is derived from an EMBL/GenBank/DDBJ whole genome shotgun (WGS) entry which is preliminary data.</text>
</comment>
<reference evidence="3" key="1">
    <citation type="journal article" date="2015" name="Genome Announc.">
        <title>Draft Genome Sequence of Tolypothrix boutellei Strain VB521301.</title>
        <authorList>
            <person name="Chandrababunaidu M.M."/>
            <person name="Singh D."/>
            <person name="Sen D."/>
            <person name="Bhan S."/>
            <person name="Das S."/>
            <person name="Gupta A."/>
            <person name="Adhikary S.P."/>
            <person name="Tripathy S."/>
        </authorList>
    </citation>
    <scope>NUCLEOTIDE SEQUENCE</scope>
    <source>
        <strain evidence="3">VB521301</strain>
    </source>
</reference>
<dbReference type="STRING" id="1479485.DA73_0215785"/>
<dbReference type="GO" id="GO:0016779">
    <property type="term" value="F:nucleotidyltransferase activity"/>
    <property type="evidence" value="ECO:0007669"/>
    <property type="project" value="UniProtKB-ARBA"/>
</dbReference>
<dbReference type="CDD" id="cd04182">
    <property type="entry name" value="GT_2_like_f"/>
    <property type="match status" value="1"/>
</dbReference>
<dbReference type="InterPro" id="IPR025877">
    <property type="entry name" value="MobA-like_NTP_Trfase"/>
</dbReference>
<sequence>MSDIGLILLAAGASTRMGTPKQLLQYQQHSLIRHMVEVALASVCNPVIVVLGAYAECIRPEVELSNVRIVENDRWAEGMSTSIRCGMEALNEIKPGVEAVVLMLCDQPFVSTQIVNQLVNIFQETDGQIIASEYGGVRGVPALFKRNLFAELLTLNGVAGARQVIKQNAEKVVSFSFPEGIFDLDTRNDYEQFKNAISI</sequence>